<dbReference type="EMBL" id="BFAG01000020">
    <property type="protein sequence ID" value="GBF07979.1"/>
    <property type="molecule type" value="Genomic_DNA"/>
</dbReference>
<accession>A0A2I9D0D2</accession>
<dbReference type="Pfam" id="PF01614">
    <property type="entry name" value="IclR_C"/>
    <property type="match status" value="1"/>
</dbReference>
<name>A0A2I9D0D2_9DEIO</name>
<dbReference type="InterPro" id="IPR050707">
    <property type="entry name" value="HTH_MetabolicPath_Reg"/>
</dbReference>
<dbReference type="SUPFAM" id="SSF46785">
    <property type="entry name" value="Winged helix' DNA-binding domain"/>
    <property type="match status" value="1"/>
</dbReference>
<dbReference type="InterPro" id="IPR014757">
    <property type="entry name" value="Tscrpt_reg_IclR_C"/>
</dbReference>
<evidence type="ECO:0000256" key="1">
    <source>
        <dbReference type="ARBA" id="ARBA00023015"/>
    </source>
</evidence>
<keyword evidence="3" id="KW-0804">Transcription</keyword>
<evidence type="ECO:0000256" key="3">
    <source>
        <dbReference type="ARBA" id="ARBA00023163"/>
    </source>
</evidence>
<dbReference type="RefSeq" id="WP_103131260.1">
    <property type="nucleotide sequence ID" value="NZ_BFAG01000020.1"/>
</dbReference>
<dbReference type="Pfam" id="PF09339">
    <property type="entry name" value="HTH_IclR"/>
    <property type="match status" value="1"/>
</dbReference>
<protein>
    <submittedName>
        <fullName evidence="6">IclR family transcriptional regulator</fullName>
    </submittedName>
</protein>
<dbReference type="InterPro" id="IPR029016">
    <property type="entry name" value="GAF-like_dom_sf"/>
</dbReference>
<dbReference type="SUPFAM" id="SSF55781">
    <property type="entry name" value="GAF domain-like"/>
    <property type="match status" value="1"/>
</dbReference>
<evidence type="ECO:0000313" key="6">
    <source>
        <dbReference type="EMBL" id="GBF07979.1"/>
    </source>
</evidence>
<evidence type="ECO:0000313" key="7">
    <source>
        <dbReference type="Proteomes" id="UP000236569"/>
    </source>
</evidence>
<organism evidence="6 7">
    <name type="scientific">Deinococcus aerius</name>
    <dbReference type="NCBI Taxonomy" id="200253"/>
    <lineage>
        <taxon>Bacteria</taxon>
        <taxon>Thermotogati</taxon>
        <taxon>Deinococcota</taxon>
        <taxon>Deinococci</taxon>
        <taxon>Deinococcales</taxon>
        <taxon>Deinococcaceae</taxon>
        <taxon>Deinococcus</taxon>
    </lineage>
</organism>
<keyword evidence="1" id="KW-0805">Transcription regulation</keyword>
<dbReference type="Gene3D" id="1.10.10.10">
    <property type="entry name" value="Winged helix-like DNA-binding domain superfamily/Winged helix DNA-binding domain"/>
    <property type="match status" value="1"/>
</dbReference>
<dbReference type="InterPro" id="IPR036388">
    <property type="entry name" value="WH-like_DNA-bd_sf"/>
</dbReference>
<dbReference type="PANTHER" id="PTHR30136">
    <property type="entry name" value="HELIX-TURN-HELIX TRANSCRIPTIONAL REGULATOR, ICLR FAMILY"/>
    <property type="match status" value="1"/>
</dbReference>
<proteinExistence type="predicted"/>
<dbReference type="Proteomes" id="UP000236569">
    <property type="component" value="Unassembled WGS sequence"/>
</dbReference>
<dbReference type="PROSITE" id="PS51078">
    <property type="entry name" value="ICLR_ED"/>
    <property type="match status" value="1"/>
</dbReference>
<evidence type="ECO:0000259" key="4">
    <source>
        <dbReference type="PROSITE" id="PS51077"/>
    </source>
</evidence>
<dbReference type="GO" id="GO:0045892">
    <property type="term" value="P:negative regulation of DNA-templated transcription"/>
    <property type="evidence" value="ECO:0007669"/>
    <property type="project" value="TreeGrafter"/>
</dbReference>
<evidence type="ECO:0000256" key="2">
    <source>
        <dbReference type="ARBA" id="ARBA00023125"/>
    </source>
</evidence>
<dbReference type="InterPro" id="IPR005471">
    <property type="entry name" value="Tscrpt_reg_IclR_N"/>
</dbReference>
<dbReference type="PANTHER" id="PTHR30136:SF2">
    <property type="entry name" value="TRANSCRIPTIONAL REGULATOR ICLR"/>
    <property type="match status" value="1"/>
</dbReference>
<comment type="caution">
    <text evidence="6">The sequence shown here is derived from an EMBL/GenBank/DDBJ whole genome shotgun (WGS) entry which is preliminary data.</text>
</comment>
<evidence type="ECO:0000259" key="5">
    <source>
        <dbReference type="PROSITE" id="PS51078"/>
    </source>
</evidence>
<reference evidence="7" key="1">
    <citation type="submission" date="2018-01" db="EMBL/GenBank/DDBJ databases">
        <title>Draft Genome Sequence of the Radioresistant Bacterium Deinococcus aerius TR0125, Isolated from the Higher Atmosphere above Japan.</title>
        <authorList>
            <person name="Satoh K."/>
            <person name="Arai H."/>
            <person name="Sanzen T."/>
            <person name="Kawaguchi Y."/>
            <person name="Hayashi H."/>
            <person name="Yokobori S."/>
            <person name="Yamagishi A."/>
            <person name="Oono Y."/>
            <person name="Narumi I."/>
        </authorList>
    </citation>
    <scope>NUCLEOTIDE SEQUENCE [LARGE SCALE GENOMIC DNA]</scope>
    <source>
        <strain evidence="7">TR0125</strain>
    </source>
</reference>
<dbReference type="Gene3D" id="3.30.450.40">
    <property type="match status" value="1"/>
</dbReference>
<dbReference type="PROSITE" id="PS51077">
    <property type="entry name" value="HTH_ICLR"/>
    <property type="match status" value="1"/>
</dbReference>
<sequence>MLGTFEKARAILDLYTTERPEWGVSEVARQLGMPTSSAHVLLASLAGLGVLHRTVAGRYRLGFKLLALSQVLLANTPWREVAQEEMNRLAWAFGETLHLAALDGGQVVLVAGVQGHLPGSVRLPRVGTVLPASTSASGQVLLAHRPREVVEAVLDAAGHPLTWDVLAEALEQVRTGGYAREIGEHCPDGGSLAAPVRNHNGEVIAALAFSVPADRFHDREGHLRAALVRACAEVSLRIGYHPELSGEGLLVWSSVGGREKLHPAPRRSGARRRPGSQTR</sequence>
<gene>
    <name evidence="6" type="ORF">DAERI_200036</name>
</gene>
<keyword evidence="2" id="KW-0238">DNA-binding</keyword>
<feature type="domain" description="HTH iclR-type" evidence="4">
    <location>
        <begin position="2"/>
        <end position="63"/>
    </location>
</feature>
<dbReference type="InterPro" id="IPR036390">
    <property type="entry name" value="WH_DNA-bd_sf"/>
</dbReference>
<feature type="domain" description="IclR-ED" evidence="5">
    <location>
        <begin position="64"/>
        <end position="240"/>
    </location>
</feature>
<dbReference type="AlphaFoldDB" id="A0A2I9D0D2"/>
<dbReference type="GO" id="GO:0003677">
    <property type="term" value="F:DNA binding"/>
    <property type="evidence" value="ECO:0007669"/>
    <property type="project" value="UniProtKB-KW"/>
</dbReference>
<keyword evidence="7" id="KW-1185">Reference proteome</keyword>
<dbReference type="SMART" id="SM00346">
    <property type="entry name" value="HTH_ICLR"/>
    <property type="match status" value="1"/>
</dbReference>
<dbReference type="GO" id="GO:0003700">
    <property type="term" value="F:DNA-binding transcription factor activity"/>
    <property type="evidence" value="ECO:0007669"/>
    <property type="project" value="TreeGrafter"/>
</dbReference>
<dbReference type="OrthoDB" id="9791752at2"/>